<name>A0A5C3PA48_9APHY</name>
<dbReference type="InParanoid" id="A0A5C3PA48"/>
<accession>A0A5C3PA48</accession>
<dbReference type="Proteomes" id="UP000308197">
    <property type="component" value="Unassembled WGS sequence"/>
</dbReference>
<sequence>MRKIFLDIHVMFKIKREEQKLWSQDGASVDTEDPAPVPELSDEELYDWFWREVEDYYGSLGPEGVSS</sequence>
<keyword evidence="2" id="KW-1185">Reference proteome</keyword>
<proteinExistence type="predicted"/>
<evidence type="ECO:0000313" key="2">
    <source>
        <dbReference type="Proteomes" id="UP000308197"/>
    </source>
</evidence>
<dbReference type="EMBL" id="ML211194">
    <property type="protein sequence ID" value="TFK86564.1"/>
    <property type="molecule type" value="Genomic_DNA"/>
</dbReference>
<dbReference type="AlphaFoldDB" id="A0A5C3PA48"/>
<protein>
    <submittedName>
        <fullName evidence="1">Uncharacterized protein</fullName>
    </submittedName>
</protein>
<organism evidence="1 2">
    <name type="scientific">Polyporus arcularius HHB13444</name>
    <dbReference type="NCBI Taxonomy" id="1314778"/>
    <lineage>
        <taxon>Eukaryota</taxon>
        <taxon>Fungi</taxon>
        <taxon>Dikarya</taxon>
        <taxon>Basidiomycota</taxon>
        <taxon>Agaricomycotina</taxon>
        <taxon>Agaricomycetes</taxon>
        <taxon>Polyporales</taxon>
        <taxon>Polyporaceae</taxon>
        <taxon>Polyporus</taxon>
    </lineage>
</organism>
<gene>
    <name evidence="1" type="ORF">K466DRAFT_587127</name>
</gene>
<reference evidence="1 2" key="1">
    <citation type="journal article" date="2019" name="Nat. Ecol. Evol.">
        <title>Megaphylogeny resolves global patterns of mushroom evolution.</title>
        <authorList>
            <person name="Varga T."/>
            <person name="Krizsan K."/>
            <person name="Foldi C."/>
            <person name="Dima B."/>
            <person name="Sanchez-Garcia M."/>
            <person name="Sanchez-Ramirez S."/>
            <person name="Szollosi G.J."/>
            <person name="Szarkandi J.G."/>
            <person name="Papp V."/>
            <person name="Albert L."/>
            <person name="Andreopoulos W."/>
            <person name="Angelini C."/>
            <person name="Antonin V."/>
            <person name="Barry K.W."/>
            <person name="Bougher N.L."/>
            <person name="Buchanan P."/>
            <person name="Buyck B."/>
            <person name="Bense V."/>
            <person name="Catcheside P."/>
            <person name="Chovatia M."/>
            <person name="Cooper J."/>
            <person name="Damon W."/>
            <person name="Desjardin D."/>
            <person name="Finy P."/>
            <person name="Geml J."/>
            <person name="Haridas S."/>
            <person name="Hughes K."/>
            <person name="Justo A."/>
            <person name="Karasinski D."/>
            <person name="Kautmanova I."/>
            <person name="Kiss B."/>
            <person name="Kocsube S."/>
            <person name="Kotiranta H."/>
            <person name="LaButti K.M."/>
            <person name="Lechner B.E."/>
            <person name="Liimatainen K."/>
            <person name="Lipzen A."/>
            <person name="Lukacs Z."/>
            <person name="Mihaltcheva S."/>
            <person name="Morgado L.N."/>
            <person name="Niskanen T."/>
            <person name="Noordeloos M.E."/>
            <person name="Ohm R.A."/>
            <person name="Ortiz-Santana B."/>
            <person name="Ovrebo C."/>
            <person name="Racz N."/>
            <person name="Riley R."/>
            <person name="Savchenko A."/>
            <person name="Shiryaev A."/>
            <person name="Soop K."/>
            <person name="Spirin V."/>
            <person name="Szebenyi C."/>
            <person name="Tomsovsky M."/>
            <person name="Tulloss R.E."/>
            <person name="Uehling J."/>
            <person name="Grigoriev I.V."/>
            <person name="Vagvolgyi C."/>
            <person name="Papp T."/>
            <person name="Martin F.M."/>
            <person name="Miettinen O."/>
            <person name="Hibbett D.S."/>
            <person name="Nagy L.G."/>
        </authorList>
    </citation>
    <scope>NUCLEOTIDE SEQUENCE [LARGE SCALE GENOMIC DNA]</scope>
    <source>
        <strain evidence="1 2">HHB13444</strain>
    </source>
</reference>
<evidence type="ECO:0000313" key="1">
    <source>
        <dbReference type="EMBL" id="TFK86564.1"/>
    </source>
</evidence>